<feature type="domain" description="Thoeris protein ThsB TIR-like" evidence="1">
    <location>
        <begin position="8"/>
        <end position="108"/>
    </location>
</feature>
<comment type="caution">
    <text evidence="2">The sequence shown here is derived from an EMBL/GenBank/DDBJ whole genome shotgun (WGS) entry which is preliminary data.</text>
</comment>
<organism evidence="2">
    <name type="scientific">Synechococcus sp. SB0676_bin_10</name>
    <dbReference type="NCBI Taxonomy" id="2604869"/>
    <lineage>
        <taxon>Bacteria</taxon>
        <taxon>Bacillati</taxon>
        <taxon>Cyanobacteriota</taxon>
        <taxon>Cyanophyceae</taxon>
        <taxon>Synechococcales</taxon>
        <taxon>Synechococcaceae</taxon>
        <taxon>Synechococcus</taxon>
    </lineage>
</organism>
<dbReference type="EMBL" id="VYDO01000069">
    <property type="protein sequence ID" value="MYG37757.1"/>
    <property type="molecule type" value="Genomic_DNA"/>
</dbReference>
<dbReference type="SUPFAM" id="SSF52206">
    <property type="entry name" value="Hypothetical protein MTH538"/>
    <property type="match status" value="1"/>
</dbReference>
<dbReference type="AlphaFoldDB" id="A0A6B1F6G6"/>
<dbReference type="Gene3D" id="3.40.50.9200">
    <property type="entry name" value="Hypothetical protein MTH538"/>
    <property type="match status" value="1"/>
</dbReference>
<protein>
    <submittedName>
        <fullName evidence="2">Molecular chaperone Tir</fullName>
    </submittedName>
</protein>
<dbReference type="Pfam" id="PF08937">
    <property type="entry name" value="ThsB_TIR"/>
    <property type="match status" value="1"/>
</dbReference>
<dbReference type="InterPro" id="IPR015032">
    <property type="entry name" value="ThsB__TIR-like_domain"/>
</dbReference>
<gene>
    <name evidence="2" type="ORF">F4162_01815</name>
</gene>
<dbReference type="InterPro" id="IPR036490">
    <property type="entry name" value="ThsB_TIR-like_sf"/>
</dbReference>
<evidence type="ECO:0000259" key="1">
    <source>
        <dbReference type="Pfam" id="PF08937"/>
    </source>
</evidence>
<reference evidence="2" key="1">
    <citation type="submission" date="2019-09" db="EMBL/GenBank/DDBJ databases">
        <title>Characterisation of the sponge microbiome using genome-centric metagenomics.</title>
        <authorList>
            <person name="Engelberts J.P."/>
            <person name="Robbins S.J."/>
            <person name="De Goeij J.M."/>
            <person name="Aranda M."/>
            <person name="Bell S.C."/>
            <person name="Webster N.S."/>
        </authorList>
    </citation>
    <scope>NUCLEOTIDE SEQUENCE</scope>
    <source>
        <strain evidence="2">SB0676_bin_10</strain>
    </source>
</reference>
<proteinExistence type="predicted"/>
<name>A0A6B1F6G6_9SYNE</name>
<sequence>MTKTYNLFISHSWSYRSQYDGLIKLLRKNTYFHFRNYSVPKNNPIHDASNDRQLRKAIRSKMQSCSAILVLAGIYSNYSKWIKKEVNLAKIGFSASKPIIAVEYWRSKRTSVPVKNAAQAVVKWNSQSIINALKEVTR</sequence>
<evidence type="ECO:0000313" key="2">
    <source>
        <dbReference type="EMBL" id="MYG37757.1"/>
    </source>
</evidence>
<accession>A0A6B1F6G6</accession>